<dbReference type="EMBL" id="CCKQ01009754">
    <property type="protein sequence ID" value="CDW81264.1"/>
    <property type="molecule type" value="Genomic_DNA"/>
</dbReference>
<feature type="compositionally biased region" description="Polar residues" evidence="1">
    <location>
        <begin position="58"/>
        <end position="79"/>
    </location>
</feature>
<dbReference type="InParanoid" id="A0A078AGA5"/>
<organism evidence="2 3">
    <name type="scientific">Stylonychia lemnae</name>
    <name type="common">Ciliate</name>
    <dbReference type="NCBI Taxonomy" id="5949"/>
    <lineage>
        <taxon>Eukaryota</taxon>
        <taxon>Sar</taxon>
        <taxon>Alveolata</taxon>
        <taxon>Ciliophora</taxon>
        <taxon>Intramacronucleata</taxon>
        <taxon>Spirotrichea</taxon>
        <taxon>Stichotrichia</taxon>
        <taxon>Sporadotrichida</taxon>
        <taxon>Oxytrichidae</taxon>
        <taxon>Stylonychinae</taxon>
        <taxon>Stylonychia</taxon>
    </lineage>
</organism>
<dbReference type="Proteomes" id="UP000039865">
    <property type="component" value="Unassembled WGS sequence"/>
</dbReference>
<reference evidence="2 3" key="1">
    <citation type="submission" date="2014-06" db="EMBL/GenBank/DDBJ databases">
        <authorList>
            <person name="Swart Estienne"/>
        </authorList>
    </citation>
    <scope>NUCLEOTIDE SEQUENCE [LARGE SCALE GENOMIC DNA]</scope>
    <source>
        <strain evidence="2 3">130c</strain>
    </source>
</reference>
<name>A0A078AGA5_STYLE</name>
<evidence type="ECO:0000313" key="2">
    <source>
        <dbReference type="EMBL" id="CDW81264.1"/>
    </source>
</evidence>
<evidence type="ECO:0000313" key="3">
    <source>
        <dbReference type="Proteomes" id="UP000039865"/>
    </source>
</evidence>
<dbReference type="AlphaFoldDB" id="A0A078AGA5"/>
<accession>A0A078AGA5</accession>
<gene>
    <name evidence="2" type="primary">Contig5294.g5670</name>
    <name evidence="2" type="ORF">STYLEM_10277</name>
</gene>
<evidence type="ECO:0000256" key="1">
    <source>
        <dbReference type="SAM" id="MobiDB-lite"/>
    </source>
</evidence>
<keyword evidence="3" id="KW-1185">Reference proteome</keyword>
<protein>
    <submittedName>
        <fullName evidence="2">Uncharacterized protein</fullName>
    </submittedName>
</protein>
<feature type="region of interest" description="Disordered" evidence="1">
    <location>
        <begin position="42"/>
        <end position="104"/>
    </location>
</feature>
<proteinExistence type="predicted"/>
<sequence>MNYGYPADIQQYYYNSSPMIQQQMLKDDPQLLQKFQLMNQYAQRRHHEEEKKHHSGIQMKQRSGASTNGRPKNSQYSVEKSQKPKKNSGNSYNAVGRPGKSTNY</sequence>